<evidence type="ECO:0000256" key="1">
    <source>
        <dbReference type="SAM" id="MobiDB-lite"/>
    </source>
</evidence>
<feature type="region of interest" description="Disordered" evidence="1">
    <location>
        <begin position="104"/>
        <end position="165"/>
    </location>
</feature>
<dbReference type="Proteomes" id="UP001488838">
    <property type="component" value="Unassembled WGS sequence"/>
</dbReference>
<comment type="caution">
    <text evidence="2">The sequence shown here is derived from an EMBL/GenBank/DDBJ whole genome shotgun (WGS) entry which is preliminary data.</text>
</comment>
<name>A0AAW0HC02_MYOGA</name>
<evidence type="ECO:0000313" key="3">
    <source>
        <dbReference type="Proteomes" id="UP001488838"/>
    </source>
</evidence>
<proteinExistence type="predicted"/>
<keyword evidence="3" id="KW-1185">Reference proteome</keyword>
<organism evidence="2 3">
    <name type="scientific">Myodes glareolus</name>
    <name type="common">Bank vole</name>
    <name type="synonym">Clethrionomys glareolus</name>
    <dbReference type="NCBI Taxonomy" id="447135"/>
    <lineage>
        <taxon>Eukaryota</taxon>
        <taxon>Metazoa</taxon>
        <taxon>Chordata</taxon>
        <taxon>Craniata</taxon>
        <taxon>Vertebrata</taxon>
        <taxon>Euteleostomi</taxon>
        <taxon>Mammalia</taxon>
        <taxon>Eutheria</taxon>
        <taxon>Euarchontoglires</taxon>
        <taxon>Glires</taxon>
        <taxon>Rodentia</taxon>
        <taxon>Myomorpha</taxon>
        <taxon>Muroidea</taxon>
        <taxon>Cricetidae</taxon>
        <taxon>Arvicolinae</taxon>
        <taxon>Myodes</taxon>
    </lineage>
</organism>
<sequence length="165" mass="18352">MASSVSPLPREPPRVSQIPQDCSVVAGAPWWRVLRGGFAACSETMMAQIQRFESCTPAMHPESCSLSHAIRAMPPPPTFTPSTSCWRGGEESALQNQFQEHVIIMEDENLKHDYDQSRHPPPLRSSGEPERPTEAPRGDEEAEESADPTMSLGKREKGRSMGRYF</sequence>
<feature type="compositionally biased region" description="Basic and acidic residues" evidence="1">
    <location>
        <begin position="108"/>
        <end position="118"/>
    </location>
</feature>
<gene>
    <name evidence="2" type="ORF">U0070_014581</name>
</gene>
<evidence type="ECO:0000313" key="2">
    <source>
        <dbReference type="EMBL" id="KAK7798950.1"/>
    </source>
</evidence>
<dbReference type="EMBL" id="JBBHLL010000646">
    <property type="protein sequence ID" value="KAK7798950.1"/>
    <property type="molecule type" value="Genomic_DNA"/>
</dbReference>
<reference evidence="2 3" key="1">
    <citation type="journal article" date="2023" name="bioRxiv">
        <title>Conserved and derived expression patterns and positive selection on dental genes reveal complex evolutionary context of ever-growing rodent molars.</title>
        <authorList>
            <person name="Calamari Z.T."/>
            <person name="Song A."/>
            <person name="Cohen E."/>
            <person name="Akter M."/>
            <person name="Roy R.D."/>
            <person name="Hallikas O."/>
            <person name="Christensen M.M."/>
            <person name="Li P."/>
            <person name="Marangoni P."/>
            <person name="Jernvall J."/>
            <person name="Klein O.D."/>
        </authorList>
    </citation>
    <scope>NUCLEOTIDE SEQUENCE [LARGE SCALE GENOMIC DNA]</scope>
    <source>
        <strain evidence="2">V071</strain>
    </source>
</reference>
<protein>
    <submittedName>
        <fullName evidence="2">Uncharacterized protein</fullName>
    </submittedName>
</protein>
<feature type="compositionally biased region" description="Basic and acidic residues" evidence="1">
    <location>
        <begin position="127"/>
        <end position="139"/>
    </location>
</feature>
<dbReference type="AlphaFoldDB" id="A0AAW0HC02"/>
<accession>A0AAW0HC02</accession>